<evidence type="ECO:0000256" key="5">
    <source>
        <dbReference type="ARBA" id="ARBA00022989"/>
    </source>
</evidence>
<reference evidence="8" key="1">
    <citation type="submission" date="2021-05" db="EMBL/GenBank/DDBJ databases">
        <title>The genome of the haptophyte Pavlova lutheri (Diacronema luteri, Pavlovales) - a model for lipid biosynthesis in eukaryotic algae.</title>
        <authorList>
            <person name="Hulatt C.J."/>
            <person name="Posewitz M.C."/>
        </authorList>
    </citation>
    <scope>NUCLEOTIDE SEQUENCE</scope>
    <source>
        <strain evidence="8">NIVA-4/92</strain>
    </source>
</reference>
<evidence type="ECO:0000256" key="7">
    <source>
        <dbReference type="SAM" id="Phobius"/>
    </source>
</evidence>
<organism evidence="8 9">
    <name type="scientific">Diacronema lutheri</name>
    <name type="common">Unicellular marine alga</name>
    <name type="synonym">Monochrysis lutheri</name>
    <dbReference type="NCBI Taxonomy" id="2081491"/>
    <lineage>
        <taxon>Eukaryota</taxon>
        <taxon>Haptista</taxon>
        <taxon>Haptophyta</taxon>
        <taxon>Pavlovophyceae</taxon>
        <taxon>Pavlovales</taxon>
        <taxon>Pavlovaceae</taxon>
        <taxon>Diacronema</taxon>
    </lineage>
</organism>
<accession>A0A8J6CDJ5</accession>
<dbReference type="GO" id="GO:0005315">
    <property type="term" value="F:phosphate transmembrane transporter activity"/>
    <property type="evidence" value="ECO:0007669"/>
    <property type="project" value="InterPro"/>
</dbReference>
<comment type="subcellular location">
    <subcellularLocation>
        <location evidence="1">Membrane</location>
        <topology evidence="1">Multi-pass membrane protein</topology>
    </subcellularLocation>
</comment>
<evidence type="ECO:0000256" key="2">
    <source>
        <dbReference type="ARBA" id="ARBA00022448"/>
    </source>
</evidence>
<keyword evidence="5 7" id="KW-1133">Transmembrane helix</keyword>
<keyword evidence="4 7" id="KW-0812">Transmembrane</keyword>
<evidence type="ECO:0000256" key="4">
    <source>
        <dbReference type="ARBA" id="ARBA00022692"/>
    </source>
</evidence>
<comment type="caution">
    <text evidence="8">The sequence shown here is derived from an EMBL/GenBank/DDBJ whole genome shotgun (WGS) entry which is preliminary data.</text>
</comment>
<evidence type="ECO:0000313" key="8">
    <source>
        <dbReference type="EMBL" id="KAG8467151.1"/>
    </source>
</evidence>
<feature type="transmembrane region" description="Helical" evidence="7">
    <location>
        <begin position="59"/>
        <end position="78"/>
    </location>
</feature>
<gene>
    <name evidence="8" type="ORF">KFE25_000467</name>
</gene>
<dbReference type="Pfam" id="PF01384">
    <property type="entry name" value="PHO4"/>
    <property type="match status" value="1"/>
</dbReference>
<dbReference type="PANTHER" id="PTHR11101:SF80">
    <property type="entry name" value="PHOSPHATE TRANSPORTER"/>
    <property type="match status" value="1"/>
</dbReference>
<dbReference type="PANTHER" id="PTHR11101">
    <property type="entry name" value="PHOSPHATE TRANSPORTER"/>
    <property type="match status" value="1"/>
</dbReference>
<dbReference type="Proteomes" id="UP000751190">
    <property type="component" value="Unassembled WGS sequence"/>
</dbReference>
<evidence type="ECO:0000256" key="3">
    <source>
        <dbReference type="ARBA" id="ARBA00022592"/>
    </source>
</evidence>
<evidence type="ECO:0000256" key="1">
    <source>
        <dbReference type="ARBA" id="ARBA00004141"/>
    </source>
</evidence>
<keyword evidence="9" id="KW-1185">Reference proteome</keyword>
<dbReference type="EMBL" id="JAGTXO010000006">
    <property type="protein sequence ID" value="KAG8467151.1"/>
    <property type="molecule type" value="Genomic_DNA"/>
</dbReference>
<dbReference type="InterPro" id="IPR001204">
    <property type="entry name" value="Phos_transporter"/>
</dbReference>
<evidence type="ECO:0000256" key="6">
    <source>
        <dbReference type="ARBA" id="ARBA00023136"/>
    </source>
</evidence>
<name>A0A8J6CDJ5_DIALT</name>
<dbReference type="OrthoDB" id="260807at2759"/>
<keyword evidence="6 7" id="KW-0472">Membrane</keyword>
<protein>
    <submittedName>
        <fullName evidence="8">Uncharacterized protein</fullName>
    </submittedName>
</protein>
<dbReference type="AlphaFoldDB" id="A0A8J6CDJ5"/>
<dbReference type="GO" id="GO:0016020">
    <property type="term" value="C:membrane"/>
    <property type="evidence" value="ECO:0007669"/>
    <property type="project" value="UniProtKB-SubCell"/>
</dbReference>
<proteinExistence type="predicted"/>
<dbReference type="GO" id="GO:0035435">
    <property type="term" value="P:phosphate ion transmembrane transport"/>
    <property type="evidence" value="ECO:0007669"/>
    <property type="project" value="TreeGrafter"/>
</dbReference>
<feature type="transmembrane region" description="Helical" evidence="7">
    <location>
        <begin position="20"/>
        <end position="39"/>
    </location>
</feature>
<keyword evidence="2" id="KW-0813">Transport</keyword>
<keyword evidence="3" id="KW-0592">Phosphate transport</keyword>
<evidence type="ECO:0000313" key="9">
    <source>
        <dbReference type="Proteomes" id="UP000751190"/>
    </source>
</evidence>
<sequence length="116" mass="12514">MWPARSATSVDSKALTIRQAMCIAAVIEFAGALLLGASVSDTIRSSVADVTCFVDMLAVLMWGMCTVCLCTGSVWLFIATYPELPVSTTHSVIGSLHRPIARRGRLGLRRMERAVV</sequence>